<protein>
    <submittedName>
        <fullName evidence="1">Uncharacterized protein</fullName>
    </submittedName>
</protein>
<dbReference type="EMBL" id="JALPRF010000012">
    <property type="protein sequence ID" value="MCK8495894.1"/>
    <property type="molecule type" value="Genomic_DNA"/>
</dbReference>
<sequence length="141" mass="15772">MKLLFIIYPLFLVFGCSDKNQQQKIDQLEQTVQDLKAQKQLVSQPPANTSQSPPISDATCQATKKGGFYLFVDALPVRKYNLVGVISSEELGLNSLGRQQYTDLRDKFIDKAVQQYSGQADGLIFNFCAGCIDKVNVIKFE</sequence>
<comment type="caution">
    <text evidence="1">The sequence shown here is derived from an EMBL/GenBank/DDBJ whole genome shotgun (WGS) entry which is preliminary data.</text>
</comment>
<dbReference type="PROSITE" id="PS51257">
    <property type="entry name" value="PROKAR_LIPOPROTEIN"/>
    <property type="match status" value="1"/>
</dbReference>
<evidence type="ECO:0000313" key="2">
    <source>
        <dbReference type="Proteomes" id="UP001202180"/>
    </source>
</evidence>
<organism evidence="1 2">
    <name type="scientific">Spirosoma liriopis</name>
    <dbReference type="NCBI Taxonomy" id="2937440"/>
    <lineage>
        <taxon>Bacteria</taxon>
        <taxon>Pseudomonadati</taxon>
        <taxon>Bacteroidota</taxon>
        <taxon>Cytophagia</taxon>
        <taxon>Cytophagales</taxon>
        <taxon>Cytophagaceae</taxon>
        <taxon>Spirosoma</taxon>
    </lineage>
</organism>
<evidence type="ECO:0000313" key="1">
    <source>
        <dbReference type="EMBL" id="MCK8495894.1"/>
    </source>
</evidence>
<reference evidence="1 2" key="1">
    <citation type="submission" date="2022-04" db="EMBL/GenBank/DDBJ databases">
        <title>Spirosoma sp. strain RP8 genome sequencing and assembly.</title>
        <authorList>
            <person name="Jung Y."/>
        </authorList>
    </citation>
    <scope>NUCLEOTIDE SEQUENCE [LARGE SCALE GENOMIC DNA]</scope>
    <source>
        <strain evidence="1 2">RP8</strain>
    </source>
</reference>
<dbReference type="Proteomes" id="UP001202180">
    <property type="component" value="Unassembled WGS sequence"/>
</dbReference>
<dbReference type="RefSeq" id="WP_248480696.1">
    <property type="nucleotide sequence ID" value="NZ_JALPRF010000012.1"/>
</dbReference>
<accession>A0ABT0HUS1</accession>
<name>A0ABT0HUS1_9BACT</name>
<proteinExistence type="predicted"/>
<keyword evidence="2" id="KW-1185">Reference proteome</keyword>
<gene>
    <name evidence="1" type="ORF">M0L20_28770</name>
</gene>